<feature type="domain" description="Rax2-like C-terminal" evidence="3">
    <location>
        <begin position="903"/>
        <end position="1151"/>
    </location>
</feature>
<dbReference type="InterPro" id="IPR015915">
    <property type="entry name" value="Kelch-typ_b-propeller"/>
</dbReference>
<dbReference type="InterPro" id="IPR024982">
    <property type="entry name" value="Rax2-like_C"/>
</dbReference>
<dbReference type="InterPro" id="IPR011043">
    <property type="entry name" value="Gal_Oxase/kelch_b-propeller"/>
</dbReference>
<dbReference type="PANTHER" id="PTHR31778:SF2">
    <property type="entry name" value="BUD SITE SELECTION PROTEIN RAX2"/>
    <property type="match status" value="1"/>
</dbReference>
<accession>A0A0F9ZP84</accession>
<evidence type="ECO:0000259" key="4">
    <source>
        <dbReference type="Pfam" id="PF20842"/>
    </source>
</evidence>
<proteinExistence type="predicted"/>
<feature type="domain" description="Rax2-like third" evidence="5">
    <location>
        <begin position="389"/>
        <end position="547"/>
    </location>
</feature>
<dbReference type="SUPFAM" id="SSF117281">
    <property type="entry name" value="Kelch motif"/>
    <property type="match status" value="1"/>
</dbReference>
<dbReference type="Pfam" id="PF20842">
    <property type="entry name" value="Rax2_2"/>
    <property type="match status" value="1"/>
</dbReference>
<evidence type="ECO:0000256" key="1">
    <source>
        <dbReference type="SAM" id="MobiDB-lite"/>
    </source>
</evidence>
<evidence type="ECO:0000256" key="2">
    <source>
        <dbReference type="SAM" id="Phobius"/>
    </source>
</evidence>
<dbReference type="OrthoDB" id="2503993at2759"/>
<feature type="transmembrane region" description="Helical" evidence="2">
    <location>
        <begin position="1180"/>
        <end position="1205"/>
    </location>
</feature>
<name>A0A0F9ZP84_TRIHA</name>
<dbReference type="EMBL" id="JOKZ01000165">
    <property type="protein sequence ID" value="KKP02097.1"/>
    <property type="molecule type" value="Genomic_DNA"/>
</dbReference>
<dbReference type="Proteomes" id="UP000034112">
    <property type="component" value="Unassembled WGS sequence"/>
</dbReference>
<dbReference type="AlphaFoldDB" id="A0A0F9ZP84"/>
<reference evidence="7" key="1">
    <citation type="journal article" date="2015" name="Genome Announc.">
        <title>Draft whole-genome sequence of the biocontrol agent Trichoderma harzianum T6776.</title>
        <authorList>
            <person name="Baroncelli R."/>
            <person name="Piaggeschi G."/>
            <person name="Fiorini L."/>
            <person name="Bertolini E."/>
            <person name="Zapparata A."/>
            <person name="Pe M.E."/>
            <person name="Sarrocco S."/>
            <person name="Vannacci G."/>
        </authorList>
    </citation>
    <scope>NUCLEOTIDE SEQUENCE [LARGE SCALE GENOMIC DNA]</scope>
    <source>
        <strain evidence="7">T6776</strain>
    </source>
</reference>
<feature type="transmembrane region" description="Helical" evidence="2">
    <location>
        <begin position="1154"/>
        <end position="1174"/>
    </location>
</feature>
<keyword evidence="2" id="KW-1133">Transmembrane helix</keyword>
<keyword evidence="2" id="KW-0472">Membrane</keyword>
<dbReference type="PANTHER" id="PTHR31778">
    <property type="entry name" value="BUD SITE SELECTION PROTEIN RAX2"/>
    <property type="match status" value="1"/>
</dbReference>
<comment type="caution">
    <text evidence="6">The sequence shown here is derived from an EMBL/GenBank/DDBJ whole genome shotgun (WGS) entry which is preliminary data.</text>
</comment>
<dbReference type="InterPro" id="IPR048266">
    <property type="entry name" value="Rax2-like_second"/>
</dbReference>
<protein>
    <submittedName>
        <fullName evidence="6">Cellular morphogenesis protein</fullName>
    </submittedName>
</protein>
<dbReference type="GO" id="GO:1902929">
    <property type="term" value="C:plasma membrane of growing cell tip"/>
    <property type="evidence" value="ECO:0007669"/>
    <property type="project" value="TreeGrafter"/>
</dbReference>
<evidence type="ECO:0000313" key="6">
    <source>
        <dbReference type="EMBL" id="KKP02097.1"/>
    </source>
</evidence>
<evidence type="ECO:0000259" key="3">
    <source>
        <dbReference type="Pfam" id="PF12768"/>
    </source>
</evidence>
<dbReference type="Pfam" id="PF12768">
    <property type="entry name" value="Rax2"/>
    <property type="match status" value="1"/>
</dbReference>
<feature type="domain" description="Rax2-like second" evidence="4">
    <location>
        <begin position="231"/>
        <end position="378"/>
    </location>
</feature>
<evidence type="ECO:0000259" key="5">
    <source>
        <dbReference type="Pfam" id="PF20843"/>
    </source>
</evidence>
<dbReference type="Pfam" id="PF20843">
    <property type="entry name" value="Rax2_3"/>
    <property type="match status" value="1"/>
</dbReference>
<organism evidence="6 7">
    <name type="scientific">Trichoderma harzianum</name>
    <name type="common">Hypocrea lixii</name>
    <dbReference type="NCBI Taxonomy" id="5544"/>
    <lineage>
        <taxon>Eukaryota</taxon>
        <taxon>Fungi</taxon>
        <taxon>Dikarya</taxon>
        <taxon>Ascomycota</taxon>
        <taxon>Pezizomycotina</taxon>
        <taxon>Sordariomycetes</taxon>
        <taxon>Hypocreomycetidae</taxon>
        <taxon>Hypocreales</taxon>
        <taxon>Hypocreaceae</taxon>
        <taxon>Trichoderma</taxon>
    </lineage>
</organism>
<dbReference type="Gene3D" id="2.120.10.80">
    <property type="entry name" value="Kelch-type beta propeller"/>
    <property type="match status" value="1"/>
</dbReference>
<gene>
    <name evidence="6" type="ORF">THAR02_05775</name>
</gene>
<sequence length="1252" mass="132493">MRLSSQRRRAARRLHPLRSSIASLAIIAPSLSHAFNITAAPSANLDFSQLGLVGIAGDFNGISLYQFQEQIAQPLSTNGSEYLLTQLPNGALAPIAATDASILAMCSVTLKDGAEGVLLGGNFTSMDGIKSTALALYNANTTTFTPLQGLEGEVNALLCDDAKGIVYVGGNLKGGNSTNAIAWKVDGNFTNLPFAGFNAPVSSITKASNGHIIFGGSFTGLGNVTAPNKADGQAINLSTANISADGSASTKGFDDPKNVVCSDGLGGSGKTWLAQDEAPGSWQATFDFGFEPTKLRLWNTHQDGRGTKTFRFVALPLNGIMNFTYIDPATGKNSSCTSECPLSHDPKVQFQDFHFVNRIGMNSFQLDISDWYGKGAGLNSVQLFEDNMFSYAINTFNEPACNITFPSSSTATGPWKQSPSLQSDSKYLTAQLTGPISSKSASVVFVPNIIESGNYSINMYTPGCVPDGSCQTRGRVNITGIMSSGTIQSNFTTSIYQTNNFDKYDQIYFGYIERTSDTFKPKVTMTPLDGQDLTEMTFVAQKVGFTLLNSTGNLNGLFDFDPSQVKIDTSSLDDSAVNQLGASFDHNTGVNSLATSGDVTYIGGNFTSDAHQNFVAIDTSGKIMPLNGGLNGQVLDMYLQDTKLFVGGDFTNLRFNGKSGLNHVAVYDTKSQAWSPLGAGVNGRVEQVVAFQVNISAVTEDAIALTGSFTECEAFSGSQSLPVGGFAVWVLSRENWLQNLDGPTPDFGGMLTASQLNLTTGNSLFAGSIESSQLEANGAVMLSDQGLGQFPVHLQPGSQSTSNQRRDLSEQPTSGVLTGAFYTGNSSSSNITVLAGHFSARASDGSTINNLVFIDGANNNSVSGLKSGISSSSVFTSVAFHGSVLFAGGNVTGNVDGSSVSGLIAYDVASKSFSSQQPASLLGGNQTLSVVTVRPDTSEIYAGGSFEKAGALDCPGVCTYDADTAQWSRPGSTLAGRVSSFMWYSKSQLIAGGDLRTNGTSTGFLALYDANKQVWTDFAGASQIPGPVNAITAGSNDNSQIWISGNSPNGSTFIMKYDGKQWQVPQLLPPEGSVVQSLQVFTVTQAHAKSNLFDDREVLMLTGSIPFPNVGMASAVIYNGTDYLPYALTSTDTGAGSIARVFSQKDNFFTSSGMFHLSLVPVIISHFLLTFSSTGHHLPLVFVVLIGLAISLALIVILVVSGIVLDRIRKKREGYTPAPTSMYDRGSGIQRIPPRELLEQLERTRPGEAPHV</sequence>
<dbReference type="InterPro" id="IPR048265">
    <property type="entry name" value="Rax2-like_third"/>
</dbReference>
<keyword evidence="2" id="KW-0812">Transmembrane</keyword>
<evidence type="ECO:0000313" key="7">
    <source>
        <dbReference type="Proteomes" id="UP000034112"/>
    </source>
</evidence>
<dbReference type="SUPFAM" id="SSF50965">
    <property type="entry name" value="Galactose oxidase, central domain"/>
    <property type="match status" value="1"/>
</dbReference>
<dbReference type="OMA" id="NMYTPGC"/>
<feature type="region of interest" description="Disordered" evidence="1">
    <location>
        <begin position="792"/>
        <end position="811"/>
    </location>
</feature>